<dbReference type="GO" id="GO:0000350">
    <property type="term" value="P:generation of catalytic spliceosome for second transesterification step"/>
    <property type="evidence" value="ECO:0007669"/>
    <property type="project" value="TreeGrafter"/>
</dbReference>
<dbReference type="GO" id="GO:0005682">
    <property type="term" value="C:U5 snRNP"/>
    <property type="evidence" value="ECO:0007669"/>
    <property type="project" value="TreeGrafter"/>
</dbReference>
<feature type="compositionally biased region" description="Basic and acidic residues" evidence="8">
    <location>
        <begin position="77"/>
        <end position="88"/>
    </location>
</feature>
<keyword evidence="6" id="KW-0508">mRNA splicing</keyword>
<dbReference type="InterPro" id="IPR014906">
    <property type="entry name" value="PRP4-like"/>
</dbReference>
<dbReference type="Gene3D" id="1.20.940.10">
    <property type="entry name" value="Functional domain of the splicing factor Prp18"/>
    <property type="match status" value="1"/>
</dbReference>
<keyword evidence="11" id="KW-1185">Reference proteome</keyword>
<evidence type="ECO:0000256" key="3">
    <source>
        <dbReference type="ARBA" id="ARBA00018242"/>
    </source>
</evidence>
<proteinExistence type="inferred from homology"/>
<evidence type="ECO:0000313" key="11">
    <source>
        <dbReference type="Proteomes" id="UP000030747"/>
    </source>
</evidence>
<reference evidence="10" key="2">
    <citation type="submission" date="2013-10" db="EMBL/GenBank/DDBJ databases">
        <authorList>
            <person name="Aslett M."/>
        </authorList>
    </citation>
    <scope>NUCLEOTIDE SEQUENCE [LARGE SCALE GENOMIC DNA]</scope>
    <source>
        <strain evidence="10">Houghton</strain>
    </source>
</reference>
<feature type="compositionally biased region" description="Basic and acidic residues" evidence="8">
    <location>
        <begin position="168"/>
        <end position="182"/>
    </location>
</feature>
<dbReference type="InterPro" id="IPR036285">
    <property type="entry name" value="PRP4-like_sf"/>
</dbReference>
<dbReference type="InterPro" id="IPR039979">
    <property type="entry name" value="PRPF18"/>
</dbReference>
<feature type="region of interest" description="Disordered" evidence="8">
    <location>
        <begin position="206"/>
        <end position="226"/>
    </location>
</feature>
<evidence type="ECO:0000256" key="6">
    <source>
        <dbReference type="ARBA" id="ARBA00023187"/>
    </source>
</evidence>
<organism evidence="10 11">
    <name type="scientific">Eimeria tenella</name>
    <name type="common">Coccidian parasite</name>
    <dbReference type="NCBI Taxonomy" id="5802"/>
    <lineage>
        <taxon>Eukaryota</taxon>
        <taxon>Sar</taxon>
        <taxon>Alveolata</taxon>
        <taxon>Apicomplexa</taxon>
        <taxon>Conoidasida</taxon>
        <taxon>Coccidia</taxon>
        <taxon>Eucoccidiorida</taxon>
        <taxon>Eimeriorina</taxon>
        <taxon>Eimeriidae</taxon>
        <taxon>Eimeria</taxon>
    </lineage>
</organism>
<evidence type="ECO:0000259" key="9">
    <source>
        <dbReference type="SMART" id="SM00500"/>
    </source>
</evidence>
<feature type="compositionally biased region" description="Basic and acidic residues" evidence="8">
    <location>
        <begin position="206"/>
        <end position="215"/>
    </location>
</feature>
<sequence length="345" mass="40291">MEALRAIIAKQKEKAKTLPRAAGRYISQKELQQQQREEKQKEEELFKRRQKQKELDCLLELQERLAAKRFRLAPNKAQEENAEAHAAPEEATPPVETPEVFRRLRAIKQPVTLFGETPWERYQRLCRLEVQLMDDEMPEGQKNVFLSLQKEAEEEEEIYKGGQQTEAASKETEKPEGQIPKEETKEDVVINWIREMLSLWEQELREKSEEEKATPEGRQQASIHRQTKKDLRPLIKRLRQRDLELDILEKLFVIVNLAKERKYREAHGAFVLLAVGNAPWPMGVTMVGIHERAGRSKLNVSQVAHILNDETTRKFIQMLKRLLSFAQRKFPTDPSQTVLLSVHHV</sequence>
<dbReference type="VEuPathDB" id="ToxoDB:ETH2_0313000"/>
<keyword evidence="7" id="KW-0539">Nucleus</keyword>
<keyword evidence="4" id="KW-0507">mRNA processing</keyword>
<dbReference type="SUPFAM" id="SSF47938">
    <property type="entry name" value="Functional domain of the splicing factor Prp18"/>
    <property type="match status" value="1"/>
</dbReference>
<feature type="region of interest" description="Disordered" evidence="8">
    <location>
        <begin position="155"/>
        <end position="182"/>
    </location>
</feature>
<dbReference type="OMA" id="SFAQVRW"/>
<dbReference type="Pfam" id="PF08799">
    <property type="entry name" value="PRP4"/>
    <property type="match status" value="1"/>
</dbReference>
<dbReference type="Pfam" id="PF02840">
    <property type="entry name" value="Prp18"/>
    <property type="match status" value="1"/>
</dbReference>
<dbReference type="InterPro" id="IPR004098">
    <property type="entry name" value="Prp18"/>
</dbReference>
<dbReference type="EMBL" id="HG673987">
    <property type="protein sequence ID" value="CDJ38587.1"/>
    <property type="molecule type" value="Genomic_DNA"/>
</dbReference>
<dbReference type="OrthoDB" id="347533at2759"/>
<dbReference type="Proteomes" id="UP000030747">
    <property type="component" value="Unassembled WGS sequence"/>
</dbReference>
<dbReference type="VEuPathDB" id="ToxoDB:ETH_00016285"/>
<feature type="region of interest" description="Disordered" evidence="8">
    <location>
        <begin position="73"/>
        <end position="95"/>
    </location>
</feature>
<dbReference type="Gene3D" id="4.10.280.110">
    <property type="entry name" value="Pre-mRNA processing factor 4 domain"/>
    <property type="match status" value="1"/>
</dbReference>
<dbReference type="GeneID" id="25252411"/>
<dbReference type="SMART" id="SM00500">
    <property type="entry name" value="SFM"/>
    <property type="match status" value="1"/>
</dbReference>
<dbReference type="RefSeq" id="XP_013229425.1">
    <property type="nucleotide sequence ID" value="XM_013373971.1"/>
</dbReference>
<keyword evidence="5" id="KW-0747">Spliceosome</keyword>
<dbReference type="SUPFAM" id="SSF158230">
    <property type="entry name" value="PRP4-like"/>
    <property type="match status" value="1"/>
</dbReference>
<evidence type="ECO:0000313" key="10">
    <source>
        <dbReference type="EMBL" id="CDJ38587.1"/>
    </source>
</evidence>
<dbReference type="PANTHER" id="PTHR13007">
    <property type="entry name" value="PRE-MRNA SPLICING FACTOR-RELATED"/>
    <property type="match status" value="1"/>
</dbReference>
<feature type="domain" description="Pre-mRNA processing factor 4 (PRP4)-like" evidence="9">
    <location>
        <begin position="95"/>
        <end position="143"/>
    </location>
</feature>
<evidence type="ECO:0000256" key="1">
    <source>
        <dbReference type="ARBA" id="ARBA00004123"/>
    </source>
</evidence>
<gene>
    <name evidence="10" type="ORF">ETH_00016285</name>
</gene>
<dbReference type="PANTHER" id="PTHR13007:SF19">
    <property type="entry name" value="PRE-MRNA-SPLICING FACTOR 18"/>
    <property type="match status" value="1"/>
</dbReference>
<dbReference type="GO" id="GO:0046540">
    <property type="term" value="C:U4/U6 x U5 tri-snRNP complex"/>
    <property type="evidence" value="ECO:0007669"/>
    <property type="project" value="TreeGrafter"/>
</dbReference>
<dbReference type="AlphaFoldDB" id="U6KQN0"/>
<evidence type="ECO:0000256" key="2">
    <source>
        <dbReference type="ARBA" id="ARBA00008137"/>
    </source>
</evidence>
<comment type="similarity">
    <text evidence="2">Belongs to the PRP18 family.</text>
</comment>
<dbReference type="GO" id="GO:0071021">
    <property type="term" value="C:U2-type post-spliceosomal complex"/>
    <property type="evidence" value="ECO:0007669"/>
    <property type="project" value="TreeGrafter"/>
</dbReference>
<reference evidence="10" key="1">
    <citation type="submission" date="2013-10" db="EMBL/GenBank/DDBJ databases">
        <title>Genomic analysis of the causative agents of coccidiosis in chickens.</title>
        <authorList>
            <person name="Reid A.J."/>
            <person name="Blake D."/>
            <person name="Billington K."/>
            <person name="Browne H."/>
            <person name="Dunn M."/>
            <person name="Hung S."/>
            <person name="Kawahara F."/>
            <person name="Miranda-Saavedra D."/>
            <person name="Mourier T."/>
            <person name="Nagra H."/>
            <person name="Otto T.D."/>
            <person name="Rawlings N."/>
            <person name="Sanchez A."/>
            <person name="Sanders M."/>
            <person name="Subramaniam C."/>
            <person name="Tay Y."/>
            <person name="Dear P."/>
            <person name="Doerig C."/>
            <person name="Gruber A."/>
            <person name="Parkinson J."/>
            <person name="Shirley M."/>
            <person name="Wan K.L."/>
            <person name="Berriman M."/>
            <person name="Tomley F."/>
            <person name="Pain A."/>
        </authorList>
    </citation>
    <scope>NUCLEOTIDE SEQUENCE [LARGE SCALE GENOMIC DNA]</scope>
    <source>
        <strain evidence="10">Houghton</strain>
    </source>
</reference>
<accession>U6KQN0</accession>
<feature type="region of interest" description="Disordered" evidence="8">
    <location>
        <begin position="13"/>
        <end position="51"/>
    </location>
</feature>
<evidence type="ECO:0000256" key="5">
    <source>
        <dbReference type="ARBA" id="ARBA00022728"/>
    </source>
</evidence>
<comment type="subcellular location">
    <subcellularLocation>
        <location evidence="1">Nucleus</location>
    </subcellularLocation>
</comment>
<evidence type="ECO:0000256" key="7">
    <source>
        <dbReference type="ARBA" id="ARBA00023242"/>
    </source>
</evidence>
<evidence type="ECO:0000256" key="8">
    <source>
        <dbReference type="SAM" id="MobiDB-lite"/>
    </source>
</evidence>
<protein>
    <recommendedName>
        <fullName evidence="3">Pre-mRNA-splicing factor 18</fullName>
    </recommendedName>
</protein>
<name>U6KQN0_EIMTE</name>
<feature type="compositionally biased region" description="Basic and acidic residues" evidence="8">
    <location>
        <begin position="35"/>
        <end position="51"/>
    </location>
</feature>
<evidence type="ECO:0000256" key="4">
    <source>
        <dbReference type="ARBA" id="ARBA00022664"/>
    </source>
</evidence>